<name>A0A016VCL9_9BILA</name>
<evidence type="ECO:0000313" key="3">
    <source>
        <dbReference type="Proteomes" id="UP000024635"/>
    </source>
</evidence>
<dbReference type="EMBL" id="JARK01001349">
    <property type="protein sequence ID" value="EYC24792.1"/>
    <property type="molecule type" value="Genomic_DNA"/>
</dbReference>
<evidence type="ECO:0000313" key="2">
    <source>
        <dbReference type="EMBL" id="EYC24792.1"/>
    </source>
</evidence>
<accession>A0A016VCL9</accession>
<organism evidence="2 3">
    <name type="scientific">Ancylostoma ceylanicum</name>
    <dbReference type="NCBI Taxonomy" id="53326"/>
    <lineage>
        <taxon>Eukaryota</taxon>
        <taxon>Metazoa</taxon>
        <taxon>Ecdysozoa</taxon>
        <taxon>Nematoda</taxon>
        <taxon>Chromadorea</taxon>
        <taxon>Rhabditida</taxon>
        <taxon>Rhabditina</taxon>
        <taxon>Rhabditomorpha</taxon>
        <taxon>Strongyloidea</taxon>
        <taxon>Ancylostomatidae</taxon>
        <taxon>Ancylostomatinae</taxon>
        <taxon>Ancylostoma</taxon>
    </lineage>
</organism>
<gene>
    <name evidence="2" type="primary">Acey_s0013.g2111</name>
    <name evidence="2" type="ORF">Y032_0013g2111</name>
</gene>
<sequence length="94" mass="10103">MTTVFEPHPKIHVGFTAQHEMADSIPVKVSAEPSSSTMSTSSSVEKITAEIAHAPENELDTAAAPAQEEQEVSADAESHPHLHSFQLPIDLDVM</sequence>
<keyword evidence="3" id="KW-1185">Reference proteome</keyword>
<dbReference type="Proteomes" id="UP000024635">
    <property type="component" value="Unassembled WGS sequence"/>
</dbReference>
<comment type="caution">
    <text evidence="2">The sequence shown here is derived from an EMBL/GenBank/DDBJ whole genome shotgun (WGS) entry which is preliminary data.</text>
</comment>
<proteinExistence type="predicted"/>
<evidence type="ECO:0000256" key="1">
    <source>
        <dbReference type="SAM" id="MobiDB-lite"/>
    </source>
</evidence>
<reference evidence="3" key="1">
    <citation type="journal article" date="2015" name="Nat. Genet.">
        <title>The genome and transcriptome of the zoonotic hookworm Ancylostoma ceylanicum identify infection-specific gene families.</title>
        <authorList>
            <person name="Schwarz E.M."/>
            <person name="Hu Y."/>
            <person name="Antoshechkin I."/>
            <person name="Miller M.M."/>
            <person name="Sternberg P.W."/>
            <person name="Aroian R.V."/>
        </authorList>
    </citation>
    <scope>NUCLEOTIDE SEQUENCE</scope>
    <source>
        <strain evidence="3">HY135</strain>
    </source>
</reference>
<feature type="region of interest" description="Disordered" evidence="1">
    <location>
        <begin position="60"/>
        <end position="94"/>
    </location>
</feature>
<dbReference type="AlphaFoldDB" id="A0A016VCL9"/>
<protein>
    <submittedName>
        <fullName evidence="2">Uncharacterized protein</fullName>
    </submittedName>
</protein>